<sequence>MGPTLSLLFLTISSLCSSAYCAPAPPSYSETRQLSVQRLQTNQPTLSLPSNSNVTLQYVGLGVGVQNYSCETGAPVSIGAIATLFDITEYLQQKGSSSRSRISKHYLKAYERQTCQASQNLDDSTCETSINYQNFAMLGHHYFTPVGDAAAPIFEIYDDQKLLSAQKVGAVPAPAKAYDGKEGFGAIDWLFLPSDGSQRTIGLSEVYRIHTAGGSPDPEGCAGVPAETVLSYKYVAQYWFYS</sequence>
<comment type="caution">
    <text evidence="1">The sequence shown here is derived from an EMBL/GenBank/DDBJ whole genome shotgun (WGS) entry which is preliminary data.</text>
</comment>
<proteinExistence type="predicted"/>
<gene>
    <name evidence="1" type="ORF">LTR37_011849</name>
</gene>
<organism evidence="1 2">
    <name type="scientific">Vermiconidia calcicola</name>
    <dbReference type="NCBI Taxonomy" id="1690605"/>
    <lineage>
        <taxon>Eukaryota</taxon>
        <taxon>Fungi</taxon>
        <taxon>Dikarya</taxon>
        <taxon>Ascomycota</taxon>
        <taxon>Pezizomycotina</taxon>
        <taxon>Dothideomycetes</taxon>
        <taxon>Dothideomycetidae</taxon>
        <taxon>Mycosphaerellales</taxon>
        <taxon>Extremaceae</taxon>
        <taxon>Vermiconidia</taxon>
    </lineage>
</organism>
<protein>
    <submittedName>
        <fullName evidence="1">Uncharacterized protein</fullName>
    </submittedName>
</protein>
<accession>A0ACC3N1M3</accession>
<name>A0ACC3N1M3_9PEZI</name>
<keyword evidence="2" id="KW-1185">Reference proteome</keyword>
<dbReference type="EMBL" id="JAUTXU010000106">
    <property type="protein sequence ID" value="KAK3707847.1"/>
    <property type="molecule type" value="Genomic_DNA"/>
</dbReference>
<evidence type="ECO:0000313" key="1">
    <source>
        <dbReference type="EMBL" id="KAK3707847.1"/>
    </source>
</evidence>
<reference evidence="1" key="1">
    <citation type="submission" date="2023-07" db="EMBL/GenBank/DDBJ databases">
        <title>Black Yeasts Isolated from many extreme environments.</title>
        <authorList>
            <person name="Coleine C."/>
            <person name="Stajich J.E."/>
            <person name="Selbmann L."/>
        </authorList>
    </citation>
    <scope>NUCLEOTIDE SEQUENCE</scope>
    <source>
        <strain evidence="1">CCFEE 5714</strain>
    </source>
</reference>
<dbReference type="Proteomes" id="UP001281147">
    <property type="component" value="Unassembled WGS sequence"/>
</dbReference>
<evidence type="ECO:0000313" key="2">
    <source>
        <dbReference type="Proteomes" id="UP001281147"/>
    </source>
</evidence>